<comment type="caution">
    <text evidence="1">The sequence shown here is derived from an EMBL/GenBank/DDBJ whole genome shotgun (WGS) entry which is preliminary data.</text>
</comment>
<dbReference type="AlphaFoldDB" id="A0AAV3M3Y0"/>
<gene>
    <name evidence="1" type="ORF">HMPREF1563_2172</name>
</gene>
<dbReference type="SUPFAM" id="SSF81901">
    <property type="entry name" value="HCP-like"/>
    <property type="match status" value="1"/>
</dbReference>
<dbReference type="InterPro" id="IPR011990">
    <property type="entry name" value="TPR-like_helical_dom_sf"/>
</dbReference>
<reference evidence="1 2" key="1">
    <citation type="submission" date="2014-01" db="EMBL/GenBank/DDBJ databases">
        <authorList>
            <person name="Durkin A.S."/>
            <person name="McCorrison J."/>
            <person name="Torralba M."/>
            <person name="Gillis M."/>
            <person name="Haft D.H."/>
            <person name="Methe B."/>
            <person name="Sutton G."/>
            <person name="Nelson K.E."/>
        </authorList>
    </citation>
    <scope>NUCLEOTIDE SEQUENCE [LARGE SCALE GENOMIC DNA]</scope>
    <source>
        <strain evidence="1 2">205/92</strain>
    </source>
</reference>
<dbReference type="Gene3D" id="1.25.40.10">
    <property type="entry name" value="Tetratricopeptide repeat domain"/>
    <property type="match status" value="1"/>
</dbReference>
<dbReference type="Proteomes" id="UP000022311">
    <property type="component" value="Unassembled WGS sequence"/>
</dbReference>
<dbReference type="RefSeq" id="WP_036962639.1">
    <property type="nucleotide sequence ID" value="NZ_JALD01000050.1"/>
</dbReference>
<evidence type="ECO:0000313" key="1">
    <source>
        <dbReference type="EMBL" id="EUD10557.1"/>
    </source>
</evidence>
<proteinExistence type="predicted"/>
<accession>A0AAV3M3Y0</accession>
<dbReference type="PROSITE" id="PS51257">
    <property type="entry name" value="PROKAR_LIPOPROTEIN"/>
    <property type="match status" value="1"/>
</dbReference>
<organism evidence="1 2">
    <name type="scientific">Providencia alcalifaciens 205/92</name>
    <dbReference type="NCBI Taxonomy" id="1256988"/>
    <lineage>
        <taxon>Bacteria</taxon>
        <taxon>Pseudomonadati</taxon>
        <taxon>Pseudomonadota</taxon>
        <taxon>Gammaproteobacteria</taxon>
        <taxon>Enterobacterales</taxon>
        <taxon>Morganellaceae</taxon>
        <taxon>Providencia</taxon>
    </lineage>
</organism>
<dbReference type="EMBL" id="JALD01000050">
    <property type="protein sequence ID" value="EUD10557.1"/>
    <property type="molecule type" value="Genomic_DNA"/>
</dbReference>
<sequence length="209" mass="24074">MKLILFLTLLIIQGCHSNDKEHTDLATKSMLSFSYSNEYRQYDPKLLSNTPPPRTQIDYNYLRLQSSKGDSNSSLLLFHLFYISSNCNFVDLNNVEPTKRCLRAIDYLNKSIDQNPDNSLALYEMAVLHHRGIGFSVSRKNAIKYLEKVINKGGKDSDLVCEYIGYIYYFNDDGEGKDIEKMKYYFDLGAKKGGKICLKNLKDTMELSR</sequence>
<protein>
    <submittedName>
        <fullName evidence="1">Sel1 repeat protein</fullName>
    </submittedName>
</protein>
<name>A0AAV3M3Y0_9GAMM</name>
<evidence type="ECO:0000313" key="2">
    <source>
        <dbReference type="Proteomes" id="UP000022311"/>
    </source>
</evidence>